<reference evidence="6 7" key="1">
    <citation type="submission" date="2023-07" db="EMBL/GenBank/DDBJ databases">
        <title>Genomic Encyclopedia of Type Strains, Phase IV (KMG-IV): sequencing the most valuable type-strain genomes for metagenomic binning, comparative biology and taxonomic classification.</title>
        <authorList>
            <person name="Goeker M."/>
        </authorList>
    </citation>
    <scope>NUCLEOTIDE SEQUENCE [LARGE SCALE GENOMIC DNA]</scope>
    <source>
        <strain evidence="6 7">DSM 19619</strain>
    </source>
</reference>
<organism evidence="6 7">
    <name type="scientific">Labrys wisconsinensis</name>
    <dbReference type="NCBI Taxonomy" id="425677"/>
    <lineage>
        <taxon>Bacteria</taxon>
        <taxon>Pseudomonadati</taxon>
        <taxon>Pseudomonadota</taxon>
        <taxon>Alphaproteobacteria</taxon>
        <taxon>Hyphomicrobiales</taxon>
        <taxon>Xanthobacteraceae</taxon>
        <taxon>Labrys</taxon>
    </lineage>
</organism>
<name>A0ABU0J598_9HYPH</name>
<dbReference type="PANTHER" id="PTHR30483:SF6">
    <property type="entry name" value="PERIPLASMIC BINDING PROTEIN OF ABC TRANSPORTER FOR NATURAL AMINO ACIDS"/>
    <property type="match status" value="1"/>
</dbReference>
<evidence type="ECO:0000256" key="2">
    <source>
        <dbReference type="ARBA" id="ARBA00022729"/>
    </source>
</evidence>
<dbReference type="RefSeq" id="WP_307272153.1">
    <property type="nucleotide sequence ID" value="NZ_JAUSVX010000003.1"/>
</dbReference>
<feature type="chain" id="PRO_5045842355" evidence="4">
    <location>
        <begin position="25"/>
        <end position="410"/>
    </location>
</feature>
<dbReference type="InterPro" id="IPR028081">
    <property type="entry name" value="Leu-bd"/>
</dbReference>
<proteinExistence type="inferred from homology"/>
<evidence type="ECO:0000259" key="5">
    <source>
        <dbReference type="Pfam" id="PF13458"/>
    </source>
</evidence>
<feature type="signal peptide" evidence="4">
    <location>
        <begin position="1"/>
        <end position="24"/>
    </location>
</feature>
<dbReference type="Pfam" id="PF13458">
    <property type="entry name" value="Peripla_BP_6"/>
    <property type="match status" value="1"/>
</dbReference>
<keyword evidence="2 4" id="KW-0732">Signal</keyword>
<dbReference type="InterPro" id="IPR028082">
    <property type="entry name" value="Peripla_BP_I"/>
</dbReference>
<keyword evidence="3" id="KW-0029">Amino-acid transport</keyword>
<dbReference type="PANTHER" id="PTHR30483">
    <property type="entry name" value="LEUCINE-SPECIFIC-BINDING PROTEIN"/>
    <property type="match status" value="1"/>
</dbReference>
<dbReference type="InterPro" id="IPR051010">
    <property type="entry name" value="BCAA_transport"/>
</dbReference>
<sequence length="410" mass="43642">MVTIAGRLAILVAGLTALAGPAFGQEDTVKIGVDAAQTGAFVSAGNTIGAGVTLAAKEINDAGGIKIAGKTYKIDLQNRDNRTDVNVAIAAARELVEDIGVSAIYGTETHDFSVSMTKITGPAKVLQFTGNSSLGAILTEEAVAPGGPLHYTFQTEPPEFQRSGSTARGVLKLLGKEIGQPLKKAVVFVADDATGQYLSAHYVKALEAEGQQVELIKYPPSTTDFTPLLTRAKSLNPDTVHFWYNGDITLIAFPQAVQLNVAKGYFLFGVDPGIWAERKLVSTAPVTLSCVPMCWGAPPSPEAKAYFDRYFAAGAAKGVQSSVSLLYYDYVHWYAKALEEAGTTDPDKVVAQLEGMKYQGVVSKVPLYFDKRHRVTFATEVCLVKPNTSDQFECAVEEPPAEPPAGDNAG</sequence>
<evidence type="ECO:0000256" key="1">
    <source>
        <dbReference type="ARBA" id="ARBA00010062"/>
    </source>
</evidence>
<comment type="similarity">
    <text evidence="1">Belongs to the leucine-binding protein family.</text>
</comment>
<evidence type="ECO:0000256" key="4">
    <source>
        <dbReference type="SAM" id="SignalP"/>
    </source>
</evidence>
<dbReference type="SUPFAM" id="SSF53822">
    <property type="entry name" value="Periplasmic binding protein-like I"/>
    <property type="match status" value="1"/>
</dbReference>
<gene>
    <name evidence="6" type="ORF">QO011_002445</name>
</gene>
<evidence type="ECO:0000256" key="3">
    <source>
        <dbReference type="ARBA" id="ARBA00022970"/>
    </source>
</evidence>
<keyword evidence="7" id="KW-1185">Reference proteome</keyword>
<evidence type="ECO:0000313" key="7">
    <source>
        <dbReference type="Proteomes" id="UP001242480"/>
    </source>
</evidence>
<comment type="caution">
    <text evidence="6">The sequence shown here is derived from an EMBL/GenBank/DDBJ whole genome shotgun (WGS) entry which is preliminary data.</text>
</comment>
<protein>
    <submittedName>
        <fullName evidence="6">ABC-type branched-subunit amino acid transport system substrate-binding protein</fullName>
    </submittedName>
</protein>
<evidence type="ECO:0000313" key="6">
    <source>
        <dbReference type="EMBL" id="MDQ0469434.1"/>
    </source>
</evidence>
<dbReference type="EMBL" id="JAUSVX010000003">
    <property type="protein sequence ID" value="MDQ0469434.1"/>
    <property type="molecule type" value="Genomic_DNA"/>
</dbReference>
<feature type="domain" description="Leucine-binding protein" evidence="5">
    <location>
        <begin position="28"/>
        <end position="376"/>
    </location>
</feature>
<keyword evidence="3" id="KW-0813">Transport</keyword>
<dbReference type="Proteomes" id="UP001242480">
    <property type="component" value="Unassembled WGS sequence"/>
</dbReference>
<dbReference type="Gene3D" id="3.40.50.2300">
    <property type="match status" value="2"/>
</dbReference>
<accession>A0ABU0J598</accession>